<name>A0A3G3IN35_9GAMM</name>
<dbReference type="AlphaFoldDB" id="A0A3G3IN35"/>
<accession>A0A3G3IN35</accession>
<protein>
    <submittedName>
        <fullName evidence="1">Uncharacterized protein</fullName>
    </submittedName>
</protein>
<sequence>MFYDKLMLGRCFTPFCFLEDFLKNKMNIKLLSIAIIGSMVISGCLPTKVPVIKTRIVKTAEIKFNEVNFNPLRNEGIKITMKPIFGKATSQFPQLIKTSIPFNFVKKEKRWSHKYKQNVWKNIKHNGNLVNFPMLPLPIFEVSITNSTKHVMKLSNAIMALEDSAGNIFDALNKKDARQYVKQALRSALIAKNAPNDKINSAVNIADLHSDLLLIHLIDHDFKVLPGRTKKGFLAFNYGNFTNKDFKKFIYEQVHLNIQLLEIPVNVDKAGKAAETTNFSFNFDVKINSKEEKYTTYVWK</sequence>
<organism evidence="1 2">
    <name type="scientific">Bathymodiolus thermophilus thioautotrophic gill symbiont</name>
    <dbReference type="NCBI Taxonomy" id="2360"/>
    <lineage>
        <taxon>Bacteria</taxon>
        <taxon>Pseudomonadati</taxon>
        <taxon>Pseudomonadota</taxon>
        <taxon>Gammaproteobacteria</taxon>
        <taxon>sulfur-oxidizing symbionts</taxon>
    </lineage>
</organism>
<proteinExistence type="predicted"/>
<dbReference type="EMBL" id="CP024634">
    <property type="protein sequence ID" value="AYQ57159.1"/>
    <property type="molecule type" value="Genomic_DNA"/>
</dbReference>
<evidence type="ECO:0000313" key="2">
    <source>
        <dbReference type="Proteomes" id="UP000278334"/>
    </source>
</evidence>
<dbReference type="KEGG" id="bthg:MS2017_1473"/>
<reference evidence="1 2" key="1">
    <citation type="submission" date="2017-11" db="EMBL/GenBank/DDBJ databases">
        <title>Genome sequence of the bacterial symbiont EPR9N from a vent mussel Bathymodiolus thermophilus.</title>
        <authorList>
            <person name="Won Y.-J."/>
        </authorList>
    </citation>
    <scope>NUCLEOTIDE SEQUENCE [LARGE SCALE GENOMIC DNA]</scope>
    <source>
        <strain evidence="1 2">EPR9N</strain>
    </source>
</reference>
<dbReference type="Proteomes" id="UP000278334">
    <property type="component" value="Chromosome"/>
</dbReference>
<gene>
    <name evidence="1" type="ORF">MS2017_1473</name>
</gene>
<evidence type="ECO:0000313" key="1">
    <source>
        <dbReference type="EMBL" id="AYQ57159.1"/>
    </source>
</evidence>